<keyword evidence="2" id="KW-1185">Reference proteome</keyword>
<reference evidence="1 2" key="1">
    <citation type="submission" date="2021-06" db="EMBL/GenBank/DDBJ databases">
        <title>Actinoplanes lichenicola sp. nov., and Actinoplanes ovalisporus sp. nov., isolated from lichen in Thailand.</title>
        <authorList>
            <person name="Saeng-In P."/>
            <person name="Kanchanasin P."/>
            <person name="Yuki M."/>
            <person name="Kudo T."/>
            <person name="Ohkuma M."/>
            <person name="Phongsopitanun W."/>
            <person name="Tanasupawat S."/>
        </authorList>
    </citation>
    <scope>NUCLEOTIDE SEQUENCE [LARGE SCALE GENOMIC DNA]</scope>
    <source>
        <strain evidence="1 2">NBRC 110975</strain>
    </source>
</reference>
<gene>
    <name evidence="1" type="ORF">KOI35_17960</name>
</gene>
<protein>
    <submittedName>
        <fullName evidence="1">Uncharacterized protein</fullName>
    </submittedName>
</protein>
<organism evidence="1 2">
    <name type="scientific">Paractinoplanes bogorensis</name>
    <dbReference type="NCBI Taxonomy" id="1610840"/>
    <lineage>
        <taxon>Bacteria</taxon>
        <taxon>Bacillati</taxon>
        <taxon>Actinomycetota</taxon>
        <taxon>Actinomycetes</taxon>
        <taxon>Micromonosporales</taxon>
        <taxon>Micromonosporaceae</taxon>
        <taxon>Paractinoplanes</taxon>
    </lineage>
</organism>
<evidence type="ECO:0000313" key="2">
    <source>
        <dbReference type="Proteomes" id="UP001519654"/>
    </source>
</evidence>
<proteinExistence type="predicted"/>
<accession>A0ABS5YPK9</accession>
<dbReference type="RefSeq" id="WP_215788605.1">
    <property type="nucleotide sequence ID" value="NZ_JAHKKG010000005.1"/>
</dbReference>
<name>A0ABS5YPK9_9ACTN</name>
<dbReference type="Proteomes" id="UP001519654">
    <property type="component" value="Unassembled WGS sequence"/>
</dbReference>
<comment type="caution">
    <text evidence="1">The sequence shown here is derived from an EMBL/GenBank/DDBJ whole genome shotgun (WGS) entry which is preliminary data.</text>
</comment>
<sequence length="63" mass="6990">MTITSSPWMSHISLVHLHTDVQRLRADFVAGAEEQIIAADRAAVQDSRRVLNVHRAALIDVTV</sequence>
<dbReference type="EMBL" id="JAHKKG010000005">
    <property type="protein sequence ID" value="MBU2665395.1"/>
    <property type="molecule type" value="Genomic_DNA"/>
</dbReference>
<evidence type="ECO:0000313" key="1">
    <source>
        <dbReference type="EMBL" id="MBU2665395.1"/>
    </source>
</evidence>